<evidence type="ECO:0000256" key="2">
    <source>
        <dbReference type="ARBA" id="ARBA00022741"/>
    </source>
</evidence>
<dbReference type="InterPro" id="IPR003439">
    <property type="entry name" value="ABC_transporter-like_ATP-bd"/>
</dbReference>
<keyword evidence="3 5" id="KW-0067">ATP-binding</keyword>
<dbReference type="SUPFAM" id="SSF52540">
    <property type="entry name" value="P-loop containing nucleoside triphosphate hydrolases"/>
    <property type="match status" value="1"/>
</dbReference>
<evidence type="ECO:0000256" key="3">
    <source>
        <dbReference type="ARBA" id="ARBA00022840"/>
    </source>
</evidence>
<feature type="domain" description="ABC transporter" evidence="4">
    <location>
        <begin position="3"/>
        <end position="239"/>
    </location>
</feature>
<evidence type="ECO:0000313" key="6">
    <source>
        <dbReference type="Proteomes" id="UP000551501"/>
    </source>
</evidence>
<comment type="caution">
    <text evidence="5">The sequence shown here is derived from an EMBL/GenBank/DDBJ whole genome shotgun (WGS) entry which is preliminary data.</text>
</comment>
<dbReference type="InterPro" id="IPR027417">
    <property type="entry name" value="P-loop_NTPase"/>
</dbReference>
<dbReference type="GO" id="GO:0016887">
    <property type="term" value="F:ATP hydrolysis activity"/>
    <property type="evidence" value="ECO:0007669"/>
    <property type="project" value="InterPro"/>
</dbReference>
<dbReference type="InterPro" id="IPR003593">
    <property type="entry name" value="AAA+_ATPase"/>
</dbReference>
<reference evidence="5 6" key="1">
    <citation type="submission" date="2020-08" db="EMBL/GenBank/DDBJ databases">
        <title>Sequencing the genomes of 1000 actinobacteria strains.</title>
        <authorList>
            <person name="Klenk H.-P."/>
        </authorList>
    </citation>
    <scope>NUCLEOTIDE SEQUENCE [LARGE SCALE GENOMIC DNA]</scope>
    <source>
        <strain evidence="5 6">DSM 45298</strain>
    </source>
</reference>
<dbReference type="PROSITE" id="PS00211">
    <property type="entry name" value="ABC_TRANSPORTER_1"/>
    <property type="match status" value="1"/>
</dbReference>
<dbReference type="PANTHER" id="PTHR42794:SF2">
    <property type="entry name" value="ABC TRANSPORTER ATP-BINDING PROTEIN"/>
    <property type="match status" value="1"/>
</dbReference>
<dbReference type="SMART" id="SM00382">
    <property type="entry name" value="AAA"/>
    <property type="match status" value="1"/>
</dbReference>
<evidence type="ECO:0000259" key="4">
    <source>
        <dbReference type="PROSITE" id="PS50893"/>
    </source>
</evidence>
<dbReference type="PANTHER" id="PTHR42794">
    <property type="entry name" value="HEMIN IMPORT ATP-BINDING PROTEIN HMUV"/>
    <property type="match status" value="1"/>
</dbReference>
<dbReference type="InterPro" id="IPR017871">
    <property type="entry name" value="ABC_transporter-like_CS"/>
</dbReference>
<dbReference type="Gene3D" id="3.40.50.300">
    <property type="entry name" value="P-loop containing nucleotide triphosphate hydrolases"/>
    <property type="match status" value="1"/>
</dbReference>
<evidence type="ECO:0000256" key="1">
    <source>
        <dbReference type="ARBA" id="ARBA00022448"/>
    </source>
</evidence>
<gene>
    <name evidence="5" type="ORF">BKA16_003601</name>
</gene>
<dbReference type="GO" id="GO:0005524">
    <property type="term" value="F:ATP binding"/>
    <property type="evidence" value="ECO:0007669"/>
    <property type="project" value="UniProtKB-KW"/>
</dbReference>
<dbReference type="FunFam" id="3.40.50.300:FF:000134">
    <property type="entry name" value="Iron-enterobactin ABC transporter ATP-binding protein"/>
    <property type="match status" value="1"/>
</dbReference>
<dbReference type="AlphaFoldDB" id="A0A840F686"/>
<organism evidence="5 6">
    <name type="scientific">Gordonia humi</name>
    <dbReference type="NCBI Taxonomy" id="686429"/>
    <lineage>
        <taxon>Bacteria</taxon>
        <taxon>Bacillati</taxon>
        <taxon>Actinomycetota</taxon>
        <taxon>Actinomycetes</taxon>
        <taxon>Mycobacteriales</taxon>
        <taxon>Gordoniaceae</taxon>
        <taxon>Gordonia</taxon>
    </lineage>
</organism>
<keyword evidence="2" id="KW-0547">Nucleotide-binding</keyword>
<protein>
    <submittedName>
        <fullName evidence="5">Iron complex transport system ATP-binding protein</fullName>
    </submittedName>
</protein>
<name>A0A840F686_9ACTN</name>
<dbReference type="RefSeq" id="WP_183371953.1">
    <property type="nucleotide sequence ID" value="NZ_BAABHL010000126.1"/>
</dbReference>
<keyword evidence="6" id="KW-1185">Reference proteome</keyword>
<keyword evidence="1" id="KW-0813">Transport</keyword>
<dbReference type="CDD" id="cd03214">
    <property type="entry name" value="ABC_Iron-Siderophores_B12_Hemin"/>
    <property type="match status" value="1"/>
</dbReference>
<dbReference type="EMBL" id="JACIFP010000001">
    <property type="protein sequence ID" value="MBB4137049.1"/>
    <property type="molecule type" value="Genomic_DNA"/>
</dbReference>
<accession>A0A840F686</accession>
<proteinExistence type="predicted"/>
<evidence type="ECO:0000313" key="5">
    <source>
        <dbReference type="EMBL" id="MBB4137049.1"/>
    </source>
</evidence>
<sequence length="259" mass="27880">MILRADGVGWSAGRRTILSDVDLRVSPGEVVGLIGPNGSGKSSLLRLLAGLRRPATGTVFLDGTAIGSLPRRTVAQSVAFVEQAATTDQNPTVSDVLELGRTPHRRSWTVGSARDRKIIETVARETEIDGMLDEHYGSLSGGERQRVQIARAFVQEPQVMIFDEPTNHLDIKYQLSLMELVAAHVADTDASAIIALHDLNLATMFCDRIVVLSAGRVVGEGPPSQTITESMIGDVFGVQARIVDDDGVWVRVDRDGSPS</sequence>
<dbReference type="PROSITE" id="PS50893">
    <property type="entry name" value="ABC_TRANSPORTER_2"/>
    <property type="match status" value="1"/>
</dbReference>
<dbReference type="Pfam" id="PF00005">
    <property type="entry name" value="ABC_tran"/>
    <property type="match status" value="1"/>
</dbReference>
<dbReference type="Proteomes" id="UP000551501">
    <property type="component" value="Unassembled WGS sequence"/>
</dbReference>